<evidence type="ECO:0000256" key="2">
    <source>
        <dbReference type="ARBA" id="ARBA00022475"/>
    </source>
</evidence>
<evidence type="ECO:0000256" key="7">
    <source>
        <dbReference type="ARBA" id="ARBA00024033"/>
    </source>
</evidence>
<protein>
    <submittedName>
        <fullName evidence="9">Glycosyltransferase family 87 protein</fullName>
    </submittedName>
</protein>
<evidence type="ECO:0000256" key="3">
    <source>
        <dbReference type="ARBA" id="ARBA00022679"/>
    </source>
</evidence>
<reference evidence="9" key="1">
    <citation type="journal article" date="2024" name="Int. J. Syst. Evol. Microbiol.">
        <title>Brooklawnia propionicigenes sp. nov., a facultatively anaerobic, propionate-producing bacterium isolated from a methanogenic reactor treating waste from cattle farms.</title>
        <authorList>
            <person name="Akita Y."/>
            <person name="Ueki A."/>
            <person name="Tonouchi A."/>
            <person name="Sugawara Y."/>
            <person name="Honma S."/>
            <person name="Kaku N."/>
            <person name="Ueki K."/>
        </authorList>
    </citation>
    <scope>NUCLEOTIDE SEQUENCE</scope>
    <source>
        <strain evidence="9">SH051</strain>
    </source>
</reference>
<evidence type="ECO:0000256" key="5">
    <source>
        <dbReference type="ARBA" id="ARBA00022989"/>
    </source>
</evidence>
<feature type="transmembrane region" description="Helical" evidence="8">
    <location>
        <begin position="326"/>
        <end position="343"/>
    </location>
</feature>
<feature type="transmembrane region" description="Helical" evidence="8">
    <location>
        <begin position="110"/>
        <end position="131"/>
    </location>
</feature>
<proteinExistence type="inferred from homology"/>
<keyword evidence="5 8" id="KW-1133">Transmembrane helix</keyword>
<feature type="transmembrane region" description="Helical" evidence="8">
    <location>
        <begin position="43"/>
        <end position="60"/>
    </location>
</feature>
<dbReference type="GO" id="GO:0016758">
    <property type="term" value="F:hexosyltransferase activity"/>
    <property type="evidence" value="ECO:0007669"/>
    <property type="project" value="InterPro"/>
</dbReference>
<dbReference type="KEGG" id="broo:brsh051_27720"/>
<accession>A0AAN0MIU7</accession>
<dbReference type="Pfam" id="PF09594">
    <property type="entry name" value="GT87"/>
    <property type="match status" value="1"/>
</dbReference>
<comment type="similarity">
    <text evidence="7">Belongs to the glycosyltransferase 87 family.</text>
</comment>
<evidence type="ECO:0000313" key="10">
    <source>
        <dbReference type="Proteomes" id="UP001431656"/>
    </source>
</evidence>
<dbReference type="RefSeq" id="WP_286266041.1">
    <property type="nucleotide sequence ID" value="NZ_AP028056.1"/>
</dbReference>
<feature type="transmembrane region" description="Helical" evidence="8">
    <location>
        <begin position="379"/>
        <end position="401"/>
    </location>
</feature>
<dbReference type="AlphaFoldDB" id="A0AAN0MIU7"/>
<feature type="transmembrane region" description="Helical" evidence="8">
    <location>
        <begin position="291"/>
        <end position="314"/>
    </location>
</feature>
<comment type="subcellular location">
    <subcellularLocation>
        <location evidence="1">Cell membrane</location>
        <topology evidence="1">Multi-pass membrane protein</topology>
    </subcellularLocation>
</comment>
<evidence type="ECO:0000313" key="9">
    <source>
        <dbReference type="EMBL" id="BEH03491.1"/>
    </source>
</evidence>
<keyword evidence="3" id="KW-0808">Transferase</keyword>
<dbReference type="EMBL" id="AP028056">
    <property type="protein sequence ID" value="BEH03491.1"/>
    <property type="molecule type" value="Genomic_DNA"/>
</dbReference>
<keyword evidence="4 8" id="KW-0812">Transmembrane</keyword>
<evidence type="ECO:0000256" key="1">
    <source>
        <dbReference type="ARBA" id="ARBA00004651"/>
    </source>
</evidence>
<feature type="transmembrane region" description="Helical" evidence="8">
    <location>
        <begin position="217"/>
        <end position="236"/>
    </location>
</feature>
<feature type="transmembrane region" description="Helical" evidence="8">
    <location>
        <begin position="143"/>
        <end position="161"/>
    </location>
</feature>
<keyword evidence="6 8" id="KW-0472">Membrane</keyword>
<keyword evidence="2" id="KW-1003">Cell membrane</keyword>
<dbReference type="Proteomes" id="UP001431656">
    <property type="component" value="Chromosome"/>
</dbReference>
<evidence type="ECO:0000256" key="4">
    <source>
        <dbReference type="ARBA" id="ARBA00022692"/>
    </source>
</evidence>
<evidence type="ECO:0000256" key="8">
    <source>
        <dbReference type="SAM" id="Phobius"/>
    </source>
</evidence>
<sequence>MAETPQASQPPERWHLSELLVAPERIVSHFFDRWNLRSGRMQLLIWAIGRLAVLLTWALINPETQGDVVYYYEHIAYMFQVGPAATMTEYPTPVLWLLTLPWYLGFGTQTGYVVAFVLLMLALDVAFTLSLWRWGGRLRSHAVTFWTLFVVFIGPTVYLRFDLVTSVLAGWSLLLLRRHWTASGALAGIGAAIKLWPALLWPALCGGSRPQRIRTSIGFWLTGGLLALISLIWAGWDRLISPLTWQSGRGLQVESVWATIPMLARAVGIGDYAVTISRFQAFEIYGTGVPFWSTLATIATVIGMLMLIVVFALWWRRGHGTTSQAALLMILVILTMIVTNKTFSPQYMIWLGGPMAAAIALLGCRRPDTANYALDRRRLWLICLTILTITILTGIVFPLGYDPLVRDSYITRYWRLPVTIVLALRNLLITALLGYVLRLVKGFVWTTAKERRA</sequence>
<organism evidence="9 10">
    <name type="scientific">Brooklawnia propionicigenes</name>
    <dbReference type="NCBI Taxonomy" id="3041175"/>
    <lineage>
        <taxon>Bacteria</taxon>
        <taxon>Bacillati</taxon>
        <taxon>Actinomycetota</taxon>
        <taxon>Actinomycetes</taxon>
        <taxon>Propionibacteriales</taxon>
        <taxon>Propionibacteriaceae</taxon>
        <taxon>Brooklawnia</taxon>
    </lineage>
</organism>
<feature type="transmembrane region" description="Helical" evidence="8">
    <location>
        <begin position="349"/>
        <end position="367"/>
    </location>
</feature>
<feature type="transmembrane region" description="Helical" evidence="8">
    <location>
        <begin position="181"/>
        <end position="205"/>
    </location>
</feature>
<dbReference type="InterPro" id="IPR018584">
    <property type="entry name" value="GT87"/>
</dbReference>
<evidence type="ECO:0000256" key="6">
    <source>
        <dbReference type="ARBA" id="ARBA00023136"/>
    </source>
</evidence>
<keyword evidence="10" id="KW-1185">Reference proteome</keyword>
<feature type="transmembrane region" description="Helical" evidence="8">
    <location>
        <begin position="413"/>
        <end position="437"/>
    </location>
</feature>
<gene>
    <name evidence="9" type="ORF">brsh051_27720</name>
</gene>
<dbReference type="GO" id="GO:0005886">
    <property type="term" value="C:plasma membrane"/>
    <property type="evidence" value="ECO:0007669"/>
    <property type="project" value="UniProtKB-SubCell"/>
</dbReference>
<name>A0AAN0MIU7_9ACTN</name>